<comment type="caution">
    <text evidence="7">The sequence shown here is derived from an EMBL/GenBank/DDBJ whole genome shotgun (WGS) entry which is preliminary data.</text>
</comment>
<feature type="compositionally biased region" description="Basic and acidic residues" evidence="5">
    <location>
        <begin position="163"/>
        <end position="181"/>
    </location>
</feature>
<name>A0AAD9PXY9_ACRCE</name>
<dbReference type="EMBL" id="JARQWQ010000101">
    <property type="protein sequence ID" value="KAK2551142.1"/>
    <property type="molecule type" value="Genomic_DNA"/>
</dbReference>
<dbReference type="SMART" id="SM00980">
    <property type="entry name" value="THAP"/>
    <property type="match status" value="1"/>
</dbReference>
<keyword evidence="1" id="KW-0479">Metal-binding</keyword>
<evidence type="ECO:0000259" key="6">
    <source>
        <dbReference type="SMART" id="SM00980"/>
    </source>
</evidence>
<dbReference type="GO" id="GO:0008270">
    <property type="term" value="F:zinc ion binding"/>
    <property type="evidence" value="ECO:0007669"/>
    <property type="project" value="UniProtKB-KW"/>
</dbReference>
<evidence type="ECO:0000313" key="8">
    <source>
        <dbReference type="Proteomes" id="UP001249851"/>
    </source>
</evidence>
<feature type="compositionally biased region" description="Polar residues" evidence="5">
    <location>
        <begin position="78"/>
        <end position="89"/>
    </location>
</feature>
<keyword evidence="3" id="KW-0862">Zinc</keyword>
<gene>
    <name evidence="7" type="ORF">P5673_028070</name>
</gene>
<evidence type="ECO:0000256" key="2">
    <source>
        <dbReference type="ARBA" id="ARBA00022771"/>
    </source>
</evidence>
<sequence length="240" mass="26884">MDGKQQDLKRRKRKPGKRCVVMFCCIKTNADGVSLHQFPADESSGYICSDHFSADSYERFGAKIAGFSSKLVLRKSAIPSNHASPTPKQVNEARRRKRKLPLANKQLRGEDLSSVVTQETYTTPKRQSRALSKLTANRLVTKFDRIREENASIATSSTNTCKSDLDELPDTRNAEKDASRSVKEPVADFRSTANKCTQKDHRRPSCTSLCNTLYCEAPRVRTALTRTIICHVCIACCTHV</sequence>
<accession>A0AAD9PXY9</accession>
<evidence type="ECO:0000256" key="4">
    <source>
        <dbReference type="ARBA" id="ARBA00023125"/>
    </source>
</evidence>
<feature type="domain" description="THAP-type" evidence="6">
    <location>
        <begin position="17"/>
        <end position="88"/>
    </location>
</feature>
<feature type="region of interest" description="Disordered" evidence="5">
    <location>
        <begin position="78"/>
        <end position="109"/>
    </location>
</feature>
<keyword evidence="8" id="KW-1185">Reference proteome</keyword>
<keyword evidence="2" id="KW-0863">Zinc-finger</keyword>
<dbReference type="Proteomes" id="UP001249851">
    <property type="component" value="Unassembled WGS sequence"/>
</dbReference>
<dbReference type="GO" id="GO:0003677">
    <property type="term" value="F:DNA binding"/>
    <property type="evidence" value="ECO:0007669"/>
    <property type="project" value="UniProtKB-KW"/>
</dbReference>
<reference evidence="7" key="2">
    <citation type="journal article" date="2023" name="Science">
        <title>Genomic signatures of disease resistance in endangered staghorn corals.</title>
        <authorList>
            <person name="Vollmer S.V."/>
            <person name="Selwyn J.D."/>
            <person name="Despard B.A."/>
            <person name="Roesel C.L."/>
        </authorList>
    </citation>
    <scope>NUCLEOTIDE SEQUENCE</scope>
    <source>
        <strain evidence="7">K2</strain>
    </source>
</reference>
<evidence type="ECO:0000313" key="7">
    <source>
        <dbReference type="EMBL" id="KAK2551142.1"/>
    </source>
</evidence>
<feature type="region of interest" description="Disordered" evidence="5">
    <location>
        <begin position="162"/>
        <end position="181"/>
    </location>
</feature>
<protein>
    <recommendedName>
        <fullName evidence="6">THAP-type domain-containing protein</fullName>
    </recommendedName>
</protein>
<reference evidence="7" key="1">
    <citation type="journal article" date="2023" name="G3 (Bethesda)">
        <title>Whole genome assembly and annotation of the endangered Caribbean coral Acropora cervicornis.</title>
        <authorList>
            <person name="Selwyn J.D."/>
            <person name="Vollmer S.V."/>
        </authorList>
    </citation>
    <scope>NUCLEOTIDE SEQUENCE</scope>
    <source>
        <strain evidence="7">K2</strain>
    </source>
</reference>
<dbReference type="InterPro" id="IPR006612">
    <property type="entry name" value="THAP_Znf"/>
</dbReference>
<evidence type="ECO:0000256" key="5">
    <source>
        <dbReference type="SAM" id="MobiDB-lite"/>
    </source>
</evidence>
<organism evidence="7 8">
    <name type="scientific">Acropora cervicornis</name>
    <name type="common">Staghorn coral</name>
    <dbReference type="NCBI Taxonomy" id="6130"/>
    <lineage>
        <taxon>Eukaryota</taxon>
        <taxon>Metazoa</taxon>
        <taxon>Cnidaria</taxon>
        <taxon>Anthozoa</taxon>
        <taxon>Hexacorallia</taxon>
        <taxon>Scleractinia</taxon>
        <taxon>Astrocoeniina</taxon>
        <taxon>Acroporidae</taxon>
        <taxon>Acropora</taxon>
    </lineage>
</organism>
<dbReference type="SUPFAM" id="SSF57716">
    <property type="entry name" value="Glucocorticoid receptor-like (DNA-binding domain)"/>
    <property type="match status" value="1"/>
</dbReference>
<proteinExistence type="predicted"/>
<evidence type="ECO:0000256" key="1">
    <source>
        <dbReference type="ARBA" id="ARBA00022723"/>
    </source>
</evidence>
<dbReference type="AlphaFoldDB" id="A0AAD9PXY9"/>
<evidence type="ECO:0000256" key="3">
    <source>
        <dbReference type="ARBA" id="ARBA00022833"/>
    </source>
</evidence>
<keyword evidence="4" id="KW-0238">DNA-binding</keyword>